<name>A0A8X6UJ73_NEPPI</name>
<dbReference type="PANTHER" id="PTHR45913:SF5">
    <property type="entry name" value="GENERAL TRANSCRIPTION FACTOR II-I REPEAT DOMAIN-CONTAINING PROTEIN 2A-LIKE PROTEIN"/>
    <property type="match status" value="1"/>
</dbReference>
<accession>A0A8X6UJ73</accession>
<reference evidence="1" key="1">
    <citation type="submission" date="2020-08" db="EMBL/GenBank/DDBJ databases">
        <title>Multicomponent nature underlies the extraordinary mechanical properties of spider dragline silk.</title>
        <authorList>
            <person name="Kono N."/>
            <person name="Nakamura H."/>
            <person name="Mori M."/>
            <person name="Yoshida Y."/>
            <person name="Ohtoshi R."/>
            <person name="Malay A.D."/>
            <person name="Moran D.A.P."/>
            <person name="Tomita M."/>
            <person name="Numata K."/>
            <person name="Arakawa K."/>
        </authorList>
    </citation>
    <scope>NUCLEOTIDE SEQUENCE</scope>
</reference>
<dbReference type="PANTHER" id="PTHR45913">
    <property type="entry name" value="EPM2A-INTERACTING PROTEIN 1"/>
    <property type="match status" value="1"/>
</dbReference>
<comment type="caution">
    <text evidence="1">The sequence shown here is derived from an EMBL/GenBank/DDBJ whole genome shotgun (WGS) entry which is preliminary data.</text>
</comment>
<dbReference type="OrthoDB" id="1101576at2759"/>
<sequence>MWVYRKPKQYASLQQILSDIQNAMVSDNSQYMALAEVLPNICRMKSITQNTAQKASTLAGYVVAYKNAKNNKPYWEGDIVKDCMVSMGKILCPEKIKEFKSVSLSRKTVTT</sequence>
<organism evidence="1 2">
    <name type="scientific">Nephila pilipes</name>
    <name type="common">Giant wood spider</name>
    <name type="synonym">Nephila maculata</name>
    <dbReference type="NCBI Taxonomy" id="299642"/>
    <lineage>
        <taxon>Eukaryota</taxon>
        <taxon>Metazoa</taxon>
        <taxon>Ecdysozoa</taxon>
        <taxon>Arthropoda</taxon>
        <taxon>Chelicerata</taxon>
        <taxon>Arachnida</taxon>
        <taxon>Araneae</taxon>
        <taxon>Araneomorphae</taxon>
        <taxon>Entelegynae</taxon>
        <taxon>Araneoidea</taxon>
        <taxon>Nephilidae</taxon>
        <taxon>Nephila</taxon>
    </lineage>
</organism>
<protein>
    <submittedName>
        <fullName evidence="1">General transcription factor II-I repeat domain-containing protein 2B</fullName>
    </submittedName>
</protein>
<gene>
    <name evidence="1" type="primary">g.181215</name>
    <name evidence="1" type="ORF">NPIL_31911</name>
</gene>
<dbReference type="AlphaFoldDB" id="A0A8X6UJ73"/>
<dbReference type="EMBL" id="BMAW01128592">
    <property type="protein sequence ID" value="GFU26380.1"/>
    <property type="molecule type" value="Genomic_DNA"/>
</dbReference>
<evidence type="ECO:0000313" key="1">
    <source>
        <dbReference type="EMBL" id="GFU26380.1"/>
    </source>
</evidence>
<keyword evidence="2" id="KW-1185">Reference proteome</keyword>
<dbReference type="Proteomes" id="UP000887013">
    <property type="component" value="Unassembled WGS sequence"/>
</dbReference>
<proteinExistence type="predicted"/>
<evidence type="ECO:0000313" key="2">
    <source>
        <dbReference type="Proteomes" id="UP000887013"/>
    </source>
</evidence>